<dbReference type="InterPro" id="IPR023365">
    <property type="entry name" value="Sortase_dom-sf"/>
</dbReference>
<evidence type="ECO:0000313" key="2">
    <source>
        <dbReference type="EMBL" id="MBD3923492.1"/>
    </source>
</evidence>
<dbReference type="InterPro" id="IPR053465">
    <property type="entry name" value="Sortase_Class_E"/>
</dbReference>
<dbReference type="CDD" id="cd05830">
    <property type="entry name" value="Sortase_E"/>
    <property type="match status" value="1"/>
</dbReference>
<comment type="caution">
    <text evidence="2">The sequence shown here is derived from an EMBL/GenBank/DDBJ whole genome shotgun (WGS) entry which is preliminary data.</text>
</comment>
<evidence type="ECO:0000256" key="1">
    <source>
        <dbReference type="ARBA" id="ARBA00022801"/>
    </source>
</evidence>
<dbReference type="InterPro" id="IPR042003">
    <property type="entry name" value="Sortase_E"/>
</dbReference>
<dbReference type="Proteomes" id="UP000618818">
    <property type="component" value="Unassembled WGS sequence"/>
</dbReference>
<dbReference type="InterPro" id="IPR005754">
    <property type="entry name" value="Sortase"/>
</dbReference>
<accession>A0ABR8N5P7</accession>
<dbReference type="SUPFAM" id="SSF63817">
    <property type="entry name" value="Sortase"/>
    <property type="match status" value="1"/>
</dbReference>
<protein>
    <submittedName>
        <fullName evidence="2">Class E sortase</fullName>
    </submittedName>
</protein>
<reference evidence="2 3" key="1">
    <citation type="submission" date="2020-09" db="EMBL/GenBank/DDBJ databases">
        <title>novel species in genus Nocardioides.</title>
        <authorList>
            <person name="Zhang G."/>
        </authorList>
    </citation>
    <scope>NUCLEOTIDE SEQUENCE [LARGE SCALE GENOMIC DNA]</scope>
    <source>
        <strain evidence="2 3">KCTC 39551</strain>
    </source>
</reference>
<evidence type="ECO:0000313" key="3">
    <source>
        <dbReference type="Proteomes" id="UP000618818"/>
    </source>
</evidence>
<dbReference type="NCBIfam" id="NF033747">
    <property type="entry name" value="class_E_sortase"/>
    <property type="match status" value="1"/>
</dbReference>
<dbReference type="Gene3D" id="2.40.260.10">
    <property type="entry name" value="Sortase"/>
    <property type="match status" value="1"/>
</dbReference>
<dbReference type="EMBL" id="JACXYZ010000001">
    <property type="protein sequence ID" value="MBD3923492.1"/>
    <property type="molecule type" value="Genomic_DNA"/>
</dbReference>
<keyword evidence="3" id="KW-1185">Reference proteome</keyword>
<dbReference type="NCBIfam" id="TIGR01076">
    <property type="entry name" value="sortase_fam"/>
    <property type="match status" value="1"/>
</dbReference>
<proteinExistence type="predicted"/>
<gene>
    <name evidence="2" type="ORF">IEZ26_02570</name>
</gene>
<name>A0ABR8N5P7_9ACTN</name>
<organism evidence="2 3">
    <name type="scientific">Nocardioides cavernae</name>
    <dbReference type="NCBI Taxonomy" id="1921566"/>
    <lineage>
        <taxon>Bacteria</taxon>
        <taxon>Bacillati</taxon>
        <taxon>Actinomycetota</taxon>
        <taxon>Actinomycetes</taxon>
        <taxon>Propionibacteriales</taxon>
        <taxon>Nocardioidaceae</taxon>
        <taxon>Nocardioides</taxon>
    </lineage>
</organism>
<dbReference type="Pfam" id="PF04203">
    <property type="entry name" value="Sortase"/>
    <property type="match status" value="1"/>
</dbReference>
<sequence>MAVLGWVAWQFWGTTWVSERRHAAIADELRQEWEVGQPVTTVDEGEVTALVRIPAFGDDYAVPLVEGTSDEALAAGFGHVEGTAQPGEVGNVAIAGHRVTHGEPLADMPDLQPGDQVLVETAEAVHTYVLDTGGDDLTVGFDETWVLGRLPTNPAGETQPRQRPGQRLLTLTTCAELFHTDDRLVAFGHLVSSVPR</sequence>
<keyword evidence="1" id="KW-0378">Hydrolase</keyword>